<dbReference type="PROSITE" id="PS50112">
    <property type="entry name" value="PAS"/>
    <property type="match status" value="1"/>
</dbReference>
<dbReference type="Pfam" id="PF05227">
    <property type="entry name" value="CHASE3"/>
    <property type="match status" value="1"/>
</dbReference>
<keyword evidence="1" id="KW-1133">Transmembrane helix</keyword>
<evidence type="ECO:0000259" key="2">
    <source>
        <dbReference type="PROSITE" id="PS50112"/>
    </source>
</evidence>
<dbReference type="InterPro" id="IPR003018">
    <property type="entry name" value="GAF"/>
</dbReference>
<evidence type="ECO:0000259" key="3">
    <source>
        <dbReference type="PROSITE" id="PS50113"/>
    </source>
</evidence>
<dbReference type="SMART" id="SM00267">
    <property type="entry name" value="GGDEF"/>
    <property type="match status" value="1"/>
</dbReference>
<dbReference type="InterPro" id="IPR035919">
    <property type="entry name" value="EAL_sf"/>
</dbReference>
<feature type="domain" description="PAS" evidence="2">
    <location>
        <begin position="223"/>
        <end position="296"/>
    </location>
</feature>
<dbReference type="AlphaFoldDB" id="A0A096FL49"/>
<protein>
    <submittedName>
        <fullName evidence="6">Diguanylate cyclase</fullName>
    </submittedName>
</protein>
<dbReference type="SMART" id="SM00091">
    <property type="entry name" value="PAS"/>
    <property type="match status" value="2"/>
</dbReference>
<dbReference type="Pfam" id="PF13185">
    <property type="entry name" value="GAF_2"/>
    <property type="match status" value="1"/>
</dbReference>
<dbReference type="Gene3D" id="3.30.450.20">
    <property type="entry name" value="PAS domain"/>
    <property type="match status" value="2"/>
</dbReference>
<dbReference type="NCBIfam" id="TIGR00254">
    <property type="entry name" value="GGDEF"/>
    <property type="match status" value="1"/>
</dbReference>
<reference evidence="6 7" key="1">
    <citation type="submission" date="2013-09" db="EMBL/GenBank/DDBJ databases">
        <title>High correlation between genotypes and phenotypes of environmental bacteria Comamonas testosteroni strains.</title>
        <authorList>
            <person name="Liu L."/>
            <person name="Zhu W."/>
            <person name="Xia X."/>
            <person name="Xu B."/>
            <person name="Luo M."/>
            <person name="Wang G."/>
        </authorList>
    </citation>
    <scope>NUCLEOTIDE SEQUENCE [LARGE SCALE GENOMIC DNA]</scope>
    <source>
        <strain evidence="6 7">JL40</strain>
    </source>
</reference>
<sequence>MVRRSSFESKVATAFGAAALVVIAMALSTWEVASDAAKAAQMVTHAHQLLNNIDRARGYSLQSELTTQNFRLTGNAEHIAERNAAMAARELALEKIRQLTIDNPDQQRRWTELRKVIDQRMEAARQIEKLRNTQGQKAANAFAAATTLASTRLRTYELLSEMDTEARLRLALEEAEHKQARHKLVMAGALVAIALILLLGSSYLLIRRQLRETQASQRALADNEESLVTTLHSIGDAVLATDTEGRITRMNSVAEQLTGWSINEAQGRSIGEVFNIIHEQTREPAHIPVATVLATGEVQVLADDTSIIARDGTERPISDSAAPIRDSKGQLRGAVLVFRDVTLERKAQRIIREQNASLEADVHQRTLQWHEIQSHLHNVISAVPALIAYVNAKQRYEYVNTQYRQCFAPGREDITGESVRQILGEERYVVANDLISKVLAGEPQTYDWQPFPGVWQTIQYVPKHQADGTVAGYYVLGTDITERKHYEERIQTLNGELEQRVHELEHIGRGLRTLSAGNRTMLRASEEQSLLENMCRAIVAAGGYGMAAVWYSGDEPDQQLRPMAECNYPGGIEALRSLGLIAADTELGQSLTSSAIRSGKVHFVQDMRMDSNHVRWHDKLGELKSGVSCPLLVEGEVIGALSIYDTEPNAFGEDEIALLTESADDLAFGISILRTRSEQQRVQAEMNHMLRHDPLTGLPNSIEFREILTAKIEESSPLPGPIAALQFNIERLREINEVLGFSNGDQILRDFGERLRQSIPDSAHIARLRGDEFAVLAPTLDRGSAVALAEDLEKTISRPFPIADIELDVSARAGIALFPEHGTNADELLRQMGKATHQAKARGLSQCVFDPSHQKNQAGRLTMAGELRRAIAGNQLRLFLQPKVDFSSGQICGAEALVRWMHPLKGLIPPGLFIDLAEQTGLIKPLTEWVIVAALDLLQSWQAKGCAVPIAINLSARNFRDEQLFAKYRQWHLDRSVSTGLLEIEITESTVMEHAEYALRALSEMRDAGIPLYVDDFGTGYSSLSYLQKLPVDYIKIDQSFVSAMHRDRDSATIVRSTIDLVHDLGRKTVAEGVETKEHWDLLKELGCDIAQGYYIAKPMPSSDFQKWAEDFKKSQSQDSSSFSI</sequence>
<feature type="domain" description="EAL" evidence="4">
    <location>
        <begin position="860"/>
        <end position="1113"/>
    </location>
</feature>
<feature type="transmembrane region" description="Helical" evidence="1">
    <location>
        <begin position="184"/>
        <end position="206"/>
    </location>
</feature>
<keyword evidence="1" id="KW-0472">Membrane</keyword>
<dbReference type="CDD" id="cd00130">
    <property type="entry name" value="PAS"/>
    <property type="match status" value="1"/>
</dbReference>
<dbReference type="PROSITE" id="PS50883">
    <property type="entry name" value="EAL"/>
    <property type="match status" value="1"/>
</dbReference>
<dbReference type="InterPro" id="IPR052155">
    <property type="entry name" value="Biofilm_reg_signaling"/>
</dbReference>
<dbReference type="SUPFAM" id="SSF55781">
    <property type="entry name" value="GAF domain-like"/>
    <property type="match status" value="1"/>
</dbReference>
<dbReference type="CDD" id="cd01948">
    <property type="entry name" value="EAL"/>
    <property type="match status" value="1"/>
</dbReference>
<dbReference type="Gene3D" id="3.20.20.450">
    <property type="entry name" value="EAL domain"/>
    <property type="match status" value="1"/>
</dbReference>
<dbReference type="InterPro" id="IPR043128">
    <property type="entry name" value="Rev_trsase/Diguanyl_cyclase"/>
</dbReference>
<dbReference type="PANTHER" id="PTHR44757">
    <property type="entry name" value="DIGUANYLATE CYCLASE DGCP"/>
    <property type="match status" value="1"/>
</dbReference>
<evidence type="ECO:0000256" key="1">
    <source>
        <dbReference type="SAM" id="Phobius"/>
    </source>
</evidence>
<organism evidence="6 7">
    <name type="scientific">Comamonas testosteroni</name>
    <name type="common">Pseudomonas testosteroni</name>
    <dbReference type="NCBI Taxonomy" id="285"/>
    <lineage>
        <taxon>Bacteria</taxon>
        <taxon>Pseudomonadati</taxon>
        <taxon>Pseudomonadota</taxon>
        <taxon>Betaproteobacteria</taxon>
        <taxon>Burkholderiales</taxon>
        <taxon>Comamonadaceae</taxon>
        <taxon>Comamonas</taxon>
    </lineage>
</organism>
<dbReference type="InterPro" id="IPR013656">
    <property type="entry name" value="PAS_4"/>
</dbReference>
<dbReference type="SMART" id="SM00052">
    <property type="entry name" value="EAL"/>
    <property type="match status" value="1"/>
</dbReference>
<dbReference type="Gene3D" id="3.30.450.40">
    <property type="match status" value="1"/>
</dbReference>
<dbReference type="InterPro" id="IPR000014">
    <property type="entry name" value="PAS"/>
</dbReference>
<dbReference type="PROSITE" id="PS50113">
    <property type="entry name" value="PAC"/>
    <property type="match status" value="2"/>
</dbReference>
<dbReference type="InterPro" id="IPR035965">
    <property type="entry name" value="PAS-like_dom_sf"/>
</dbReference>
<dbReference type="Pfam" id="PF08448">
    <property type="entry name" value="PAS_4"/>
    <property type="match status" value="1"/>
</dbReference>
<dbReference type="Gene3D" id="3.30.70.270">
    <property type="match status" value="1"/>
</dbReference>
<evidence type="ECO:0000259" key="4">
    <source>
        <dbReference type="PROSITE" id="PS50883"/>
    </source>
</evidence>
<dbReference type="SUPFAM" id="SSF141868">
    <property type="entry name" value="EAL domain-like"/>
    <property type="match status" value="1"/>
</dbReference>
<feature type="domain" description="PAC" evidence="3">
    <location>
        <begin position="301"/>
        <end position="353"/>
    </location>
</feature>
<dbReference type="InterPro" id="IPR029787">
    <property type="entry name" value="Nucleotide_cyclase"/>
</dbReference>
<evidence type="ECO:0000259" key="5">
    <source>
        <dbReference type="PROSITE" id="PS50887"/>
    </source>
</evidence>
<dbReference type="Pfam" id="PF00563">
    <property type="entry name" value="EAL"/>
    <property type="match status" value="1"/>
</dbReference>
<keyword evidence="1" id="KW-0812">Transmembrane</keyword>
<dbReference type="SUPFAM" id="SSF55073">
    <property type="entry name" value="Nucleotide cyclase"/>
    <property type="match status" value="1"/>
</dbReference>
<dbReference type="InterPro" id="IPR013767">
    <property type="entry name" value="PAS_fold"/>
</dbReference>
<dbReference type="Pfam" id="PF00989">
    <property type="entry name" value="PAS"/>
    <property type="match status" value="1"/>
</dbReference>
<proteinExistence type="predicted"/>
<dbReference type="Proteomes" id="UP000029553">
    <property type="component" value="Unassembled WGS sequence"/>
</dbReference>
<dbReference type="PROSITE" id="PS50887">
    <property type="entry name" value="GGDEF"/>
    <property type="match status" value="1"/>
</dbReference>
<dbReference type="InterPro" id="IPR001633">
    <property type="entry name" value="EAL_dom"/>
</dbReference>
<dbReference type="InterPro" id="IPR000700">
    <property type="entry name" value="PAS-assoc_C"/>
</dbReference>
<dbReference type="InterPro" id="IPR007891">
    <property type="entry name" value="CHASE3"/>
</dbReference>
<evidence type="ECO:0000313" key="6">
    <source>
        <dbReference type="EMBL" id="KGH30649.1"/>
    </source>
</evidence>
<gene>
    <name evidence="6" type="ORF">P353_09195</name>
</gene>
<dbReference type="NCBIfam" id="TIGR00229">
    <property type="entry name" value="sensory_box"/>
    <property type="match status" value="2"/>
</dbReference>
<dbReference type="InterPro" id="IPR001610">
    <property type="entry name" value="PAC"/>
</dbReference>
<feature type="domain" description="PAC" evidence="3">
    <location>
        <begin position="439"/>
        <end position="492"/>
    </location>
</feature>
<dbReference type="GO" id="GO:0006355">
    <property type="term" value="P:regulation of DNA-templated transcription"/>
    <property type="evidence" value="ECO:0007669"/>
    <property type="project" value="InterPro"/>
</dbReference>
<comment type="caution">
    <text evidence="6">The sequence shown here is derived from an EMBL/GenBank/DDBJ whole genome shotgun (WGS) entry which is preliminary data.</text>
</comment>
<accession>A0A096FL49</accession>
<dbReference type="EMBL" id="AWOR01000042">
    <property type="protein sequence ID" value="KGH30649.1"/>
    <property type="molecule type" value="Genomic_DNA"/>
</dbReference>
<evidence type="ECO:0000313" key="7">
    <source>
        <dbReference type="Proteomes" id="UP000029553"/>
    </source>
</evidence>
<dbReference type="SUPFAM" id="SSF55785">
    <property type="entry name" value="PYP-like sensor domain (PAS domain)"/>
    <property type="match status" value="2"/>
</dbReference>
<name>A0A096FL49_COMTE</name>
<dbReference type="InterPro" id="IPR029016">
    <property type="entry name" value="GAF-like_dom_sf"/>
</dbReference>
<dbReference type="SMART" id="SM00086">
    <property type="entry name" value="PAC"/>
    <property type="match status" value="1"/>
</dbReference>
<dbReference type="RefSeq" id="WP_034368154.1">
    <property type="nucleotide sequence ID" value="NZ_AWOR01000042.1"/>
</dbReference>
<dbReference type="InterPro" id="IPR000160">
    <property type="entry name" value="GGDEF_dom"/>
</dbReference>
<dbReference type="CDD" id="cd01949">
    <property type="entry name" value="GGDEF"/>
    <property type="match status" value="1"/>
</dbReference>
<dbReference type="Pfam" id="PF00990">
    <property type="entry name" value="GGDEF"/>
    <property type="match status" value="1"/>
</dbReference>
<dbReference type="PANTHER" id="PTHR44757:SF2">
    <property type="entry name" value="BIOFILM ARCHITECTURE MAINTENANCE PROTEIN MBAA"/>
    <property type="match status" value="1"/>
</dbReference>
<feature type="domain" description="GGDEF" evidence="5">
    <location>
        <begin position="720"/>
        <end position="852"/>
    </location>
</feature>